<dbReference type="Proteomes" id="UP000015453">
    <property type="component" value="Unassembled WGS sequence"/>
</dbReference>
<evidence type="ECO:0000313" key="2">
    <source>
        <dbReference type="EMBL" id="EPS69638.1"/>
    </source>
</evidence>
<dbReference type="AlphaFoldDB" id="S8E1T4"/>
<dbReference type="PANTHER" id="PTHR34966:SF1">
    <property type="entry name" value="OS04G0508100 PROTEIN"/>
    <property type="match status" value="1"/>
</dbReference>
<keyword evidence="1" id="KW-0175">Coiled coil</keyword>
<proteinExistence type="predicted"/>
<feature type="non-terminal residue" evidence="2">
    <location>
        <position position="1"/>
    </location>
</feature>
<dbReference type="OrthoDB" id="2101583at2759"/>
<keyword evidence="3" id="KW-1185">Reference proteome</keyword>
<evidence type="ECO:0000313" key="3">
    <source>
        <dbReference type="Proteomes" id="UP000015453"/>
    </source>
</evidence>
<name>S8E1T4_9LAMI</name>
<dbReference type="EMBL" id="AUSU01002037">
    <property type="protein sequence ID" value="EPS69638.1"/>
    <property type="molecule type" value="Genomic_DNA"/>
</dbReference>
<comment type="caution">
    <text evidence="2">The sequence shown here is derived from an EMBL/GenBank/DDBJ whole genome shotgun (WGS) entry which is preliminary data.</text>
</comment>
<dbReference type="PANTHER" id="PTHR34966">
    <property type="entry name" value="OSJNBA0043L24.15 PROTEIN"/>
    <property type="match status" value="1"/>
</dbReference>
<gene>
    <name evidence="2" type="ORF">M569_05129</name>
</gene>
<evidence type="ECO:0000256" key="1">
    <source>
        <dbReference type="SAM" id="Coils"/>
    </source>
</evidence>
<protein>
    <submittedName>
        <fullName evidence="2">Uncharacterized protein</fullName>
    </submittedName>
</protein>
<organism evidence="2 3">
    <name type="scientific">Genlisea aurea</name>
    <dbReference type="NCBI Taxonomy" id="192259"/>
    <lineage>
        <taxon>Eukaryota</taxon>
        <taxon>Viridiplantae</taxon>
        <taxon>Streptophyta</taxon>
        <taxon>Embryophyta</taxon>
        <taxon>Tracheophyta</taxon>
        <taxon>Spermatophyta</taxon>
        <taxon>Magnoliopsida</taxon>
        <taxon>eudicotyledons</taxon>
        <taxon>Gunneridae</taxon>
        <taxon>Pentapetalae</taxon>
        <taxon>asterids</taxon>
        <taxon>lamiids</taxon>
        <taxon>Lamiales</taxon>
        <taxon>Lentibulariaceae</taxon>
        <taxon>Genlisea</taxon>
    </lineage>
</organism>
<reference evidence="2 3" key="1">
    <citation type="journal article" date="2013" name="BMC Genomics">
        <title>The miniature genome of a carnivorous plant Genlisea aurea contains a low number of genes and short non-coding sequences.</title>
        <authorList>
            <person name="Leushkin E.V."/>
            <person name="Sutormin R.A."/>
            <person name="Nabieva E.R."/>
            <person name="Penin A.A."/>
            <person name="Kondrashov A.S."/>
            <person name="Logacheva M.D."/>
        </authorList>
    </citation>
    <scope>NUCLEOTIDE SEQUENCE [LARGE SCALE GENOMIC DNA]</scope>
</reference>
<feature type="coiled-coil region" evidence="1">
    <location>
        <begin position="35"/>
        <end position="62"/>
    </location>
</feature>
<sequence length="63" mass="7224">GGNFLYRVISYLTNEVIVNGLANNPRFQLFAVRTSKKIEELSEIALQKKKELTEQLKDASRKL</sequence>
<accession>S8E1T4</accession>